<organism evidence="2">
    <name type="scientific">Kwoniella bestiolae CBS 10118</name>
    <dbReference type="NCBI Taxonomy" id="1296100"/>
    <lineage>
        <taxon>Eukaryota</taxon>
        <taxon>Fungi</taxon>
        <taxon>Dikarya</taxon>
        <taxon>Basidiomycota</taxon>
        <taxon>Agaricomycotina</taxon>
        <taxon>Tremellomycetes</taxon>
        <taxon>Tremellales</taxon>
        <taxon>Cryptococcaceae</taxon>
        <taxon>Kwoniella</taxon>
    </lineage>
</organism>
<feature type="region of interest" description="Disordered" evidence="1">
    <location>
        <begin position="111"/>
        <end position="195"/>
    </location>
</feature>
<reference evidence="3" key="2">
    <citation type="submission" date="2013-07" db="EMBL/GenBank/DDBJ databases">
        <authorList>
            <consortium name="The Broad Institute Genome Sequencing Platform"/>
            <person name="Cuomo C."/>
            <person name="Litvintseva A."/>
            <person name="Chen Y."/>
            <person name="Heitman J."/>
            <person name="Sun S."/>
            <person name="Springer D."/>
            <person name="Dromer F."/>
            <person name="Young S.K."/>
            <person name="Zeng Q."/>
            <person name="Gargeya S."/>
            <person name="Fitzgerald M."/>
            <person name="Abouelleil A."/>
            <person name="Alvarado L."/>
            <person name="Berlin A.M."/>
            <person name="Chapman S.B."/>
            <person name="Dewar J."/>
            <person name="Goldberg J."/>
            <person name="Griggs A."/>
            <person name="Gujja S."/>
            <person name="Hansen M."/>
            <person name="Howarth C."/>
            <person name="Imamovic A."/>
            <person name="Larimer J."/>
            <person name="McCowan C."/>
            <person name="Murphy C."/>
            <person name="Pearson M."/>
            <person name="Priest M."/>
            <person name="Roberts A."/>
            <person name="Saif S."/>
            <person name="Shea T."/>
            <person name="Sykes S."/>
            <person name="Wortman J."/>
            <person name="Nusbaum C."/>
            <person name="Birren B."/>
        </authorList>
    </citation>
    <scope>NUCLEOTIDE SEQUENCE</scope>
    <source>
        <strain evidence="3">CBS 10118</strain>
    </source>
</reference>
<evidence type="ECO:0000313" key="3">
    <source>
        <dbReference type="EMBL" id="WVW84536.1"/>
    </source>
</evidence>
<accession>A0A1B9G109</accession>
<feature type="compositionally biased region" description="Acidic residues" evidence="1">
    <location>
        <begin position="140"/>
        <end position="169"/>
    </location>
</feature>
<dbReference type="RefSeq" id="XP_019045777.1">
    <property type="nucleotide sequence ID" value="XM_019192780.1"/>
</dbReference>
<evidence type="ECO:0000313" key="4">
    <source>
        <dbReference type="Proteomes" id="UP000092730"/>
    </source>
</evidence>
<protein>
    <submittedName>
        <fullName evidence="2">Uncharacterized protein</fullName>
    </submittedName>
</protein>
<name>A0A1B9G109_9TREE</name>
<evidence type="ECO:0000313" key="2">
    <source>
        <dbReference type="EMBL" id="OCF24707.1"/>
    </source>
</evidence>
<reference evidence="3" key="4">
    <citation type="submission" date="2024-02" db="EMBL/GenBank/DDBJ databases">
        <title>Comparative genomics of Cryptococcus and Kwoniella reveals pathogenesis evolution and contrasting modes of karyotype evolution via chromosome fusion or intercentromeric recombination.</title>
        <authorList>
            <person name="Coelho M.A."/>
            <person name="David-Palma M."/>
            <person name="Shea T."/>
            <person name="Bowers K."/>
            <person name="McGinley-Smith S."/>
            <person name="Mohammad A.W."/>
            <person name="Gnirke A."/>
            <person name="Yurkov A.M."/>
            <person name="Nowrousian M."/>
            <person name="Sun S."/>
            <person name="Cuomo C.A."/>
            <person name="Heitman J."/>
        </authorList>
    </citation>
    <scope>NUCLEOTIDE SEQUENCE</scope>
    <source>
        <strain evidence="3">CBS 10118</strain>
    </source>
</reference>
<dbReference type="AlphaFoldDB" id="A0A1B9G109"/>
<proteinExistence type="predicted"/>
<keyword evidence="4" id="KW-1185">Reference proteome</keyword>
<evidence type="ECO:0000256" key="1">
    <source>
        <dbReference type="SAM" id="MobiDB-lite"/>
    </source>
</evidence>
<dbReference type="GeneID" id="30210567"/>
<dbReference type="Proteomes" id="UP000092730">
    <property type="component" value="Chromosome 5"/>
</dbReference>
<sequence length="213" mass="23702">MGTKRDDVVKDLPPEATEILPERAREYANEAWRNRVMTYDSTMTDHRLAAGVLAVDYLTGISTNKHWDTLRHTQPEPTMSHFMEITTRLSKLALTDYYRDRANTILELCGSPWRVRPNPEPSVSGVATAQGGGRSALEQGDSEEGDSTEGDSTEGDFTEGDSTEDDFTEGDFTGDFTEDDSIKGGPPTSDGHRLEQFWQQAKRFVTLSTSRTS</sequence>
<reference evidence="2" key="1">
    <citation type="submission" date="2013-07" db="EMBL/GenBank/DDBJ databases">
        <title>The Genome Sequence of Cryptococcus bestiolae CBS10118.</title>
        <authorList>
            <consortium name="The Broad Institute Genome Sequencing Platform"/>
            <person name="Cuomo C."/>
            <person name="Litvintseva A."/>
            <person name="Chen Y."/>
            <person name="Heitman J."/>
            <person name="Sun S."/>
            <person name="Springer D."/>
            <person name="Dromer F."/>
            <person name="Young S.K."/>
            <person name="Zeng Q."/>
            <person name="Gargeya S."/>
            <person name="Fitzgerald M."/>
            <person name="Abouelleil A."/>
            <person name="Alvarado L."/>
            <person name="Berlin A.M."/>
            <person name="Chapman S.B."/>
            <person name="Dewar J."/>
            <person name="Goldberg J."/>
            <person name="Griggs A."/>
            <person name="Gujja S."/>
            <person name="Hansen M."/>
            <person name="Howarth C."/>
            <person name="Imamovic A."/>
            <person name="Larimer J."/>
            <person name="McCowan C."/>
            <person name="Murphy C."/>
            <person name="Pearson M."/>
            <person name="Priest M."/>
            <person name="Roberts A."/>
            <person name="Saif S."/>
            <person name="Shea T."/>
            <person name="Sykes S."/>
            <person name="Wortman J."/>
            <person name="Nusbaum C."/>
            <person name="Birren B."/>
        </authorList>
    </citation>
    <scope>NUCLEOTIDE SEQUENCE [LARGE SCALE GENOMIC DNA]</scope>
    <source>
        <strain evidence="2">CBS 10118</strain>
    </source>
</reference>
<dbReference type="EMBL" id="CP144545">
    <property type="protein sequence ID" value="WVW84536.1"/>
    <property type="molecule type" value="Genomic_DNA"/>
</dbReference>
<dbReference type="KEGG" id="kbi:30210567"/>
<gene>
    <name evidence="2" type="ORF">I302_06168</name>
    <name evidence="3" type="ORF">I302_106570</name>
</gene>
<dbReference type="EMBL" id="KI894022">
    <property type="protein sequence ID" value="OCF24707.1"/>
    <property type="molecule type" value="Genomic_DNA"/>
</dbReference>
<reference evidence="2" key="3">
    <citation type="submission" date="2014-01" db="EMBL/GenBank/DDBJ databases">
        <title>Evolution of pathogenesis and genome organization in the Tremellales.</title>
        <authorList>
            <person name="Cuomo C."/>
            <person name="Litvintseva A."/>
            <person name="Heitman J."/>
            <person name="Chen Y."/>
            <person name="Sun S."/>
            <person name="Springer D."/>
            <person name="Dromer F."/>
            <person name="Young S."/>
            <person name="Zeng Q."/>
            <person name="Chapman S."/>
            <person name="Gujja S."/>
            <person name="Saif S."/>
            <person name="Birren B."/>
        </authorList>
    </citation>
    <scope>NUCLEOTIDE SEQUENCE</scope>
    <source>
        <strain evidence="2">CBS 10118</strain>
    </source>
</reference>
<dbReference type="VEuPathDB" id="FungiDB:I302_06168"/>